<dbReference type="EMBL" id="NGJS01000028">
    <property type="protein sequence ID" value="RST96136.1"/>
    <property type="molecule type" value="Genomic_DNA"/>
</dbReference>
<dbReference type="RefSeq" id="WP_125984813.1">
    <property type="nucleotide sequence ID" value="NZ_NGJS01000028.1"/>
</dbReference>
<reference evidence="2 3" key="1">
    <citation type="submission" date="2017-05" db="EMBL/GenBank/DDBJ databases">
        <title>Vagococcus spp. assemblies.</title>
        <authorList>
            <person name="Gulvik C.A."/>
        </authorList>
    </citation>
    <scope>NUCLEOTIDE SEQUENCE [LARGE SCALE GENOMIC DNA]</scope>
    <source>
        <strain evidence="2 3">SS1995</strain>
    </source>
</reference>
<keyword evidence="3" id="KW-1185">Reference proteome</keyword>
<sequence>MIENNELVTLQQQLETQLVMVKEMQGIKEDMVTMRDEVKQDVQELRDSITLTRSEGGAIQSLVGTKAWQLTGELFGKPVSDDLFLAKTGHLRGIIYKRLKETFNVPRYYDIRRVDFVNAQKVIEMVSLNNLQPYQLRLTARQMEIAEMNGDDIA</sequence>
<dbReference type="Pfam" id="PF10552">
    <property type="entry name" value="ORF6C"/>
    <property type="match status" value="1"/>
</dbReference>
<proteinExistence type="predicted"/>
<gene>
    <name evidence="2" type="ORF">CBF37_11150</name>
</gene>
<organism evidence="2 3">
    <name type="scientific">Vagococcus vulneris</name>
    <dbReference type="NCBI Taxonomy" id="1977869"/>
    <lineage>
        <taxon>Bacteria</taxon>
        <taxon>Bacillati</taxon>
        <taxon>Bacillota</taxon>
        <taxon>Bacilli</taxon>
        <taxon>Lactobacillales</taxon>
        <taxon>Enterococcaceae</taxon>
        <taxon>Vagococcus</taxon>
    </lineage>
</organism>
<comment type="caution">
    <text evidence="2">The sequence shown here is derived from an EMBL/GenBank/DDBJ whole genome shotgun (WGS) entry which is preliminary data.</text>
</comment>
<dbReference type="Proteomes" id="UP000287857">
    <property type="component" value="Unassembled WGS sequence"/>
</dbReference>
<dbReference type="OrthoDB" id="2188300at2"/>
<feature type="domain" description="ORF6C" evidence="1">
    <location>
        <begin position="34"/>
        <end position="129"/>
    </location>
</feature>
<name>A0A429ZR17_9ENTE</name>
<dbReference type="InterPro" id="IPR018878">
    <property type="entry name" value="ORF6C_dom"/>
</dbReference>
<evidence type="ECO:0000313" key="3">
    <source>
        <dbReference type="Proteomes" id="UP000287857"/>
    </source>
</evidence>
<evidence type="ECO:0000313" key="2">
    <source>
        <dbReference type="EMBL" id="RST96136.1"/>
    </source>
</evidence>
<accession>A0A429ZR17</accession>
<evidence type="ECO:0000259" key="1">
    <source>
        <dbReference type="Pfam" id="PF10552"/>
    </source>
</evidence>
<protein>
    <recommendedName>
        <fullName evidence="1">ORF6C domain-containing protein</fullName>
    </recommendedName>
</protein>
<dbReference type="AlphaFoldDB" id="A0A429ZR17"/>